<dbReference type="InterPro" id="IPR044946">
    <property type="entry name" value="Restrct_endonuc_typeI_TRD_sf"/>
</dbReference>
<dbReference type="GO" id="GO:0003677">
    <property type="term" value="F:DNA binding"/>
    <property type="evidence" value="ECO:0007669"/>
    <property type="project" value="UniProtKB-KW"/>
</dbReference>
<dbReference type="CDD" id="cd17259">
    <property type="entry name" value="RMtype1_S_StySKI-TRD2-CR2_like"/>
    <property type="match status" value="1"/>
</dbReference>
<name>A0AAU0ME63_9MICO</name>
<dbReference type="Gene3D" id="1.10.287.1120">
    <property type="entry name" value="Bipartite methylase S protein"/>
    <property type="match status" value="1"/>
</dbReference>
<dbReference type="SUPFAM" id="SSF116734">
    <property type="entry name" value="DNA methylase specificity domain"/>
    <property type="match status" value="2"/>
</dbReference>
<organism evidence="3 4">
    <name type="scientific">Microbacterium limosum</name>
    <dbReference type="NCBI Taxonomy" id="3079935"/>
    <lineage>
        <taxon>Bacteria</taxon>
        <taxon>Bacillati</taxon>
        <taxon>Actinomycetota</taxon>
        <taxon>Actinomycetes</taxon>
        <taxon>Micrococcales</taxon>
        <taxon>Microbacteriaceae</taxon>
        <taxon>Microbacterium</taxon>
    </lineage>
</organism>
<dbReference type="RefSeq" id="WP_330169865.1">
    <property type="nucleotide sequence ID" value="NZ_CP137080.1"/>
</dbReference>
<dbReference type="PANTHER" id="PTHR30408">
    <property type="entry name" value="TYPE-1 RESTRICTION ENZYME ECOKI SPECIFICITY PROTEIN"/>
    <property type="match status" value="1"/>
</dbReference>
<evidence type="ECO:0000256" key="1">
    <source>
        <dbReference type="ARBA" id="ARBA00022747"/>
    </source>
</evidence>
<dbReference type="PANTHER" id="PTHR30408:SF12">
    <property type="entry name" value="TYPE I RESTRICTION ENZYME MJAVIII SPECIFICITY SUBUNIT"/>
    <property type="match status" value="1"/>
</dbReference>
<dbReference type="Gene3D" id="3.90.220.20">
    <property type="entry name" value="DNA methylase specificity domains"/>
    <property type="match status" value="2"/>
</dbReference>
<dbReference type="REBASE" id="772713">
    <property type="entry name" value="S.MspY20ORF8330P"/>
</dbReference>
<evidence type="ECO:0000313" key="4">
    <source>
        <dbReference type="Proteomes" id="UP001329313"/>
    </source>
</evidence>
<protein>
    <recommendedName>
        <fullName evidence="5">Type I restriction enzyme S subunit</fullName>
    </recommendedName>
</protein>
<evidence type="ECO:0008006" key="5">
    <source>
        <dbReference type="Google" id="ProtNLM"/>
    </source>
</evidence>
<accession>A0AAU0ME63</accession>
<evidence type="ECO:0000313" key="3">
    <source>
        <dbReference type="EMBL" id="WOQ68723.1"/>
    </source>
</evidence>
<dbReference type="KEGG" id="mliy:RYJ27_08335"/>
<keyword evidence="1" id="KW-0680">Restriction system</keyword>
<dbReference type="InterPro" id="IPR052021">
    <property type="entry name" value="Type-I_RS_S_subunit"/>
</dbReference>
<keyword evidence="4" id="KW-1185">Reference proteome</keyword>
<dbReference type="GO" id="GO:0009307">
    <property type="term" value="P:DNA restriction-modification system"/>
    <property type="evidence" value="ECO:0007669"/>
    <property type="project" value="UniProtKB-KW"/>
</dbReference>
<reference evidence="3 4" key="1">
    <citation type="submission" date="2023-10" db="EMBL/GenBank/DDBJ databases">
        <title>Y20.</title>
        <authorList>
            <person name="Zhang G."/>
            <person name="Ding Y."/>
        </authorList>
    </citation>
    <scope>NUCLEOTIDE SEQUENCE [LARGE SCALE GENOMIC DNA]</scope>
    <source>
        <strain evidence="3 4">Y20</strain>
    </source>
</reference>
<proteinExistence type="predicted"/>
<gene>
    <name evidence="3" type="ORF">RYJ27_08335</name>
</gene>
<dbReference type="EMBL" id="CP137080">
    <property type="protein sequence ID" value="WOQ68723.1"/>
    <property type="molecule type" value="Genomic_DNA"/>
</dbReference>
<dbReference type="AlphaFoldDB" id="A0AAU0ME63"/>
<evidence type="ECO:0000256" key="2">
    <source>
        <dbReference type="ARBA" id="ARBA00023125"/>
    </source>
</evidence>
<dbReference type="Proteomes" id="UP001329313">
    <property type="component" value="Chromosome"/>
</dbReference>
<sequence>MSAVAFGRTVRLATERASSRSDFRIGLEAIEKETGRLNFDPDVQYDGDGIRFRRGDVLFGKLRPNLRKAWLADADGDAVGDFHVYRPLPERMTSRYLSYLVLSEPFLEPVIASVSGAKMPRADWNEVRNVKVWVPSLSEQQAIADYLDRETAQIDAFIAKNEELITLLTERRAAVTAQAVTRGIDDSGELKESGLGWLGSIPEDWEAVRVKFAVRSLPGFAFASGDFVDDTGATRLLRGINVGVGSISWAETVGIENPPADVERRYMLDEGDLVLGMDRPVISGGLRVARVGPGDAGSLLVQRVLRLRGTRVRNDYLEYSLAWGGFAMYIEPDFTGVSVPHMSEQQVGNFAIALPDLSTQERIVDYLRDQHSAIDTALDAARRSIDLMRERRAALISAAVTGKIDVGVVA</sequence>
<keyword evidence="2" id="KW-0238">DNA-binding</keyword>